<sequence>MAKKIIEVAPEVRAAYEAAMDRIRTVTGARTQVQLAEVLGVRQSSISDAKRRASIPPEWQLKIMRLHQVNPDWLLTGRGAQFLGDMLPEKINRLGRVVTEVQLELHELKSTLGQAILLAGMTNDELAAHKEKAAQQLQLGLSHVLAMAAKIDGARDVAGMGA</sequence>
<keyword evidence="3" id="KW-1185">Reference proteome</keyword>
<name>A0A239AVX7_9BACT</name>
<dbReference type="RefSeq" id="WP_089274673.1">
    <property type="nucleotide sequence ID" value="NZ_FZOC01000004.1"/>
</dbReference>
<dbReference type="GO" id="GO:0003677">
    <property type="term" value="F:DNA binding"/>
    <property type="evidence" value="ECO:0007669"/>
    <property type="project" value="InterPro"/>
</dbReference>
<organism evidence="2 3">
    <name type="scientific">Humidesulfovibrio mexicanus</name>
    <dbReference type="NCBI Taxonomy" id="147047"/>
    <lineage>
        <taxon>Bacteria</taxon>
        <taxon>Pseudomonadati</taxon>
        <taxon>Thermodesulfobacteriota</taxon>
        <taxon>Desulfovibrionia</taxon>
        <taxon>Desulfovibrionales</taxon>
        <taxon>Desulfovibrionaceae</taxon>
        <taxon>Humidesulfovibrio</taxon>
    </lineage>
</organism>
<dbReference type="InterPro" id="IPR010744">
    <property type="entry name" value="Phage_CI_N"/>
</dbReference>
<dbReference type="InterPro" id="IPR001387">
    <property type="entry name" value="Cro/C1-type_HTH"/>
</dbReference>
<dbReference type="Pfam" id="PF07022">
    <property type="entry name" value="Phage_CI_repr"/>
    <property type="match status" value="1"/>
</dbReference>
<dbReference type="Gene3D" id="1.10.260.40">
    <property type="entry name" value="lambda repressor-like DNA-binding domains"/>
    <property type="match status" value="1"/>
</dbReference>
<reference evidence="2 3" key="1">
    <citation type="submission" date="2017-06" db="EMBL/GenBank/DDBJ databases">
        <authorList>
            <person name="Kim H.J."/>
            <person name="Triplett B.A."/>
        </authorList>
    </citation>
    <scope>NUCLEOTIDE SEQUENCE [LARGE SCALE GENOMIC DNA]</scope>
    <source>
        <strain evidence="2 3">DSM 13116</strain>
    </source>
</reference>
<dbReference type="InterPro" id="IPR010982">
    <property type="entry name" value="Lambda_DNA-bd_dom_sf"/>
</dbReference>
<dbReference type="EMBL" id="FZOC01000004">
    <property type="protein sequence ID" value="SNR99720.1"/>
    <property type="molecule type" value="Genomic_DNA"/>
</dbReference>
<dbReference type="Proteomes" id="UP000198324">
    <property type="component" value="Unassembled WGS sequence"/>
</dbReference>
<protein>
    <submittedName>
        <fullName evidence="2">Bacteriophage CI repressor helix-turn-helix domain-containing protein</fullName>
    </submittedName>
</protein>
<proteinExistence type="predicted"/>
<dbReference type="SUPFAM" id="SSF47413">
    <property type="entry name" value="lambda repressor-like DNA-binding domains"/>
    <property type="match status" value="1"/>
</dbReference>
<dbReference type="PROSITE" id="PS50943">
    <property type="entry name" value="HTH_CROC1"/>
    <property type="match status" value="1"/>
</dbReference>
<feature type="domain" description="HTH cro/C1-type" evidence="1">
    <location>
        <begin position="31"/>
        <end position="74"/>
    </location>
</feature>
<dbReference type="AlphaFoldDB" id="A0A239AVX7"/>
<evidence type="ECO:0000313" key="2">
    <source>
        <dbReference type="EMBL" id="SNR99720.1"/>
    </source>
</evidence>
<dbReference type="GO" id="GO:0045892">
    <property type="term" value="P:negative regulation of DNA-templated transcription"/>
    <property type="evidence" value="ECO:0007669"/>
    <property type="project" value="InterPro"/>
</dbReference>
<gene>
    <name evidence="2" type="ORF">SAMN04488503_2254</name>
</gene>
<accession>A0A239AVX7</accession>
<dbReference type="OrthoDB" id="5464916at2"/>
<evidence type="ECO:0000313" key="3">
    <source>
        <dbReference type="Proteomes" id="UP000198324"/>
    </source>
</evidence>
<evidence type="ECO:0000259" key="1">
    <source>
        <dbReference type="PROSITE" id="PS50943"/>
    </source>
</evidence>